<evidence type="ECO:0000259" key="10">
    <source>
        <dbReference type="PROSITE" id="PS50523"/>
    </source>
</evidence>
<dbReference type="Proteomes" id="UP000266127">
    <property type="component" value="Genome"/>
</dbReference>
<comment type="similarity">
    <text evidence="2">Belongs to the reoviridae RNA-directed RNA polymerase family.</text>
</comment>
<keyword evidence="7" id="KW-0547">Nucleotide-binding</keyword>
<reference evidence="11 12" key="1">
    <citation type="journal article" date="2016" name="Viruses">
        <title>Isolation of a Novel Fusogenic Orthoreovirus from Eucampsipoda africana Bat Flies in South Africa.</title>
        <authorList>
            <person name="Jansen van Vuren P."/>
            <person name="Wiley M."/>
            <person name="Palacios G."/>
            <person name="Storm N."/>
            <person name="McCulloch S."/>
            <person name="Markotter W."/>
            <person name="Birkhead M."/>
            <person name="Kemp A."/>
            <person name="Paweska J.T."/>
        </authorList>
    </citation>
    <scope>NUCLEOTIDE SEQUENCE [LARGE SCALE GENOMIC DNA]</scope>
    <source>
        <strain evidence="11">2511</strain>
    </source>
</reference>
<evidence type="ECO:0000256" key="4">
    <source>
        <dbReference type="ARBA" id="ARBA00022484"/>
    </source>
</evidence>
<dbReference type="GO" id="GO:0019079">
    <property type="term" value="P:viral genome replication"/>
    <property type="evidence" value="ECO:0007669"/>
    <property type="project" value="InterPro"/>
</dbReference>
<keyword evidence="8" id="KW-0946">Virion</keyword>
<keyword evidence="4" id="KW-0696">RNA-directed RNA polymerase</keyword>
<dbReference type="PROSITE" id="PS50523">
    <property type="entry name" value="RDRP_DSRNA_REO"/>
    <property type="match status" value="1"/>
</dbReference>
<keyword evidence="12" id="KW-1185">Reference proteome</keyword>
<dbReference type="GO" id="GO:0000166">
    <property type="term" value="F:nucleotide binding"/>
    <property type="evidence" value="ECO:0007669"/>
    <property type="project" value="UniProtKB-KW"/>
</dbReference>
<evidence type="ECO:0000256" key="7">
    <source>
        <dbReference type="ARBA" id="ARBA00022741"/>
    </source>
</evidence>
<organism evidence="11 12">
    <name type="scientific">Mahlapitsi orthoreovirus</name>
    <dbReference type="NCBI Taxonomy" id="2170064"/>
    <lineage>
        <taxon>Viruses</taxon>
        <taxon>Riboviria</taxon>
        <taxon>Orthornavirae</taxon>
        <taxon>Duplornaviricota</taxon>
        <taxon>Resentoviricetes</taxon>
        <taxon>Reovirales</taxon>
        <taxon>Spinareoviridae</taxon>
        <taxon>Orthoreovirus</taxon>
        <taxon>Orthoreovirus mahlapitsiense</taxon>
    </lineage>
</organism>
<keyword evidence="9" id="KW-0693">Viral RNA replication</keyword>
<evidence type="ECO:0000313" key="12">
    <source>
        <dbReference type="Proteomes" id="UP000266127"/>
    </source>
</evidence>
<dbReference type="GO" id="GO:0003723">
    <property type="term" value="F:RNA binding"/>
    <property type="evidence" value="ECO:0007669"/>
    <property type="project" value="InterPro"/>
</dbReference>
<feature type="domain" description="RdRp catalytic" evidence="10">
    <location>
        <begin position="554"/>
        <end position="791"/>
    </location>
</feature>
<evidence type="ECO:0000256" key="5">
    <source>
        <dbReference type="ARBA" id="ARBA00022679"/>
    </source>
</evidence>
<keyword evidence="6" id="KW-0548">Nucleotidyltransferase</keyword>
<dbReference type="RefSeq" id="YP_009246466.1">
    <property type="nucleotide sequence ID" value="NC_029912.1"/>
</dbReference>
<dbReference type="Gene3D" id="3.90.1850.10">
    <property type="entry name" value="RNA-directed RNA polymerase lambda-3"/>
    <property type="match status" value="1"/>
</dbReference>
<dbReference type="InterPro" id="IPR012915">
    <property type="entry name" value="RdRP_5"/>
</dbReference>
<dbReference type="Pfam" id="PF07925">
    <property type="entry name" value="RdRP_5"/>
    <property type="match status" value="1"/>
</dbReference>
<keyword evidence="5" id="KW-0808">Transferase</keyword>
<sequence length="1265" mass="142644">MGSPIVPQVYHTFQEALSGLRDLQNDLFVHAAIELSKTDRSEVYKWLDNIQFTVHLSLPLTLFNKPSYGDYYYIDGSDRVRRRQLLDDDDVYVPNCRMNDVLEEVKDLPGYGRLKTVIDTAAKDGHRPSRMAATFYHTATSQARQIKGPIERYLQALLIAETCPLAADPCDLDQTDPPGLEENLPLLLIREIAKRIMDGEPSRTPWMFTAADVMWTLSPLMTSAIPPLMTDLANLAILKQMCRIPNVLIEQACLMFLNAADSGSYAWYVLKTKSIFPSNTLHNCYREPVEGYVPEIEWLLPRTDYRFSLRGARALTSDDKNNSESNEKKNVDLGKQFGCLDVVTKLRNLTRSIDKHDHDSVKFLRNAMACTSSIFIVRAPSETVMKEYTQSPVILKPIPPQDFEPPIGKVKYLKRDSTSIALHLSNAWEKAASAVANDNRNWDPLFQAIMRSQYVTSRGGSGAALRDTLKSVDVELPTFSGVKVKPSTKIMQAAQVANVPFYKLSRAVVSPLSMGLRNQVQRRPRTIMPMNVVQQQVSAIHTLVADYINKYMNLSTTSGSAVIEKVVPLGLCASAPPNQAINIDIKACDASITNQFFLSVIMGAIHRGVSQSNLQRPFMGVPTDRVRYIGSDGITSSIAISGMQNMAQHLAGLYDRGFTYNVNDHFSPGNVFVHHTTTFPSGSTATSTEHTANNSTMMDIFLRLWLPDNTKDVNLLKFAKSISIKSNYVCQGDDGIMMIDGNVTRMVSGETIRAFCDKLVEFGKEFGWNYDIEHNGSAEYLKLFFIFGCRVPNVSRHPIIGKERATAERAEVWPATLDVLMGIYWNGVHDMFHWRQWIRFCWVLAAQFSRQRSRHKQKTVSIQYPMWSFIYWGLPPIRVFGCPPYKISMYMPTGDMGMYALLTILRPYLLSYANARGYNCNKDGVLGPIDHERLFNDECLYQGYYMAQLPRSPIRTNRVGEKNETQAFLKALSEYLYIDPALKGRVMEGKMRWRRAGFTAISHPPSLDDVAERWYRGAQEADVATADEIAAMDDILLNAYTHKYQSFSKLLEAYLRVEWDAGEIIEPKIDLRVPLCAGVDPVNSDHFLKLYAIGPMMESTKRYFSQTLFMHRTVSGLDVEQIDRALLKLRALGAPREAVIAQLMMVGLEESDAATLASKIMVQDIHNVQLAKVVNLAIPDSWMTLDFDSLLKYNVKFNTRTVRSLTTDIPTDLSWLRPIFRFLGAAVIMTQAGVAPEVHLAHVRGGVRSLGVKFKRWMAAESKGR</sequence>
<protein>
    <recommendedName>
        <fullName evidence="3">RNA-directed RNA polymerase</fullName>
        <ecNumber evidence="3">2.7.7.48</ecNumber>
    </recommendedName>
</protein>
<dbReference type="GO" id="GO:0003968">
    <property type="term" value="F:RNA-directed RNA polymerase activity"/>
    <property type="evidence" value="ECO:0007669"/>
    <property type="project" value="UniProtKB-KW"/>
</dbReference>
<evidence type="ECO:0000256" key="3">
    <source>
        <dbReference type="ARBA" id="ARBA00012494"/>
    </source>
</evidence>
<comment type="subcellular location">
    <subcellularLocation>
        <location evidence="1">Virion</location>
    </subcellularLocation>
</comment>
<dbReference type="KEGG" id="vg:27246456"/>
<name>A0A3G1DHL6_9REOV</name>
<evidence type="ECO:0000313" key="11">
    <source>
        <dbReference type="EMBL" id="AMU04173.1"/>
    </source>
</evidence>
<dbReference type="GeneID" id="27246456"/>
<evidence type="ECO:0000256" key="6">
    <source>
        <dbReference type="ARBA" id="ARBA00022695"/>
    </source>
</evidence>
<dbReference type="EC" id="2.7.7.48" evidence="3"/>
<proteinExistence type="inferred from homology"/>
<dbReference type="InterPro" id="IPR043502">
    <property type="entry name" value="DNA/RNA_pol_sf"/>
</dbReference>
<evidence type="ECO:0000256" key="1">
    <source>
        <dbReference type="ARBA" id="ARBA00004328"/>
    </source>
</evidence>
<dbReference type="GO" id="GO:0019013">
    <property type="term" value="C:viral nucleocapsid"/>
    <property type="evidence" value="ECO:0007669"/>
    <property type="project" value="InterPro"/>
</dbReference>
<dbReference type="SUPFAM" id="SSF56672">
    <property type="entry name" value="DNA/RNA polymerases"/>
    <property type="match status" value="1"/>
</dbReference>
<dbReference type="InterPro" id="IPR007097">
    <property type="entry name" value="RNA-dir_pol_reovirus"/>
</dbReference>
<evidence type="ECO:0000256" key="8">
    <source>
        <dbReference type="ARBA" id="ARBA00022844"/>
    </source>
</evidence>
<dbReference type="EMBL" id="KU198604">
    <property type="protein sequence ID" value="AMU04173.1"/>
    <property type="molecule type" value="Genomic_RNA"/>
</dbReference>
<evidence type="ECO:0000256" key="9">
    <source>
        <dbReference type="ARBA" id="ARBA00022953"/>
    </source>
</evidence>
<accession>A0A3G1DHL6</accession>
<evidence type="ECO:0000256" key="2">
    <source>
        <dbReference type="ARBA" id="ARBA00009581"/>
    </source>
</evidence>